<comment type="similarity">
    <text evidence="5 13">In the C-terminal section; belongs to the HTP reductase family.</text>
</comment>
<comment type="cofactor">
    <cofactor evidence="13 16">
        <name>Zn(2+)</name>
        <dbReference type="ChEBI" id="CHEBI:29105"/>
    </cofactor>
    <text evidence="13 16">Binds 1 zinc ion.</text>
</comment>
<dbReference type="PANTHER" id="PTHR38011">
    <property type="entry name" value="DIHYDROFOLATE REDUCTASE FAMILY PROTEIN (AFU_ORTHOLOGUE AFUA_8G06820)"/>
    <property type="match status" value="1"/>
</dbReference>
<comment type="catalytic activity">
    <reaction evidence="13">
        <text>5-amino-6-(5-phospho-D-ribitylamino)uracil + NADP(+) = 5-amino-6-(5-phospho-D-ribosylamino)uracil + NADPH + H(+)</text>
        <dbReference type="Rhea" id="RHEA:17845"/>
        <dbReference type="ChEBI" id="CHEBI:15378"/>
        <dbReference type="ChEBI" id="CHEBI:57783"/>
        <dbReference type="ChEBI" id="CHEBI:58349"/>
        <dbReference type="ChEBI" id="CHEBI:58421"/>
        <dbReference type="ChEBI" id="CHEBI:58453"/>
        <dbReference type="EC" id="1.1.1.193"/>
    </reaction>
</comment>
<dbReference type="OrthoDB" id="9800865at2"/>
<dbReference type="NCBIfam" id="TIGR00227">
    <property type="entry name" value="ribD_Cterm"/>
    <property type="match status" value="1"/>
</dbReference>
<feature type="domain" description="CMP/dCMP-type deaminase" evidence="17">
    <location>
        <begin position="5"/>
        <end position="127"/>
    </location>
</feature>
<evidence type="ECO:0000256" key="11">
    <source>
        <dbReference type="ARBA" id="ARBA00023002"/>
    </source>
</evidence>
<feature type="binding site" evidence="16">
    <location>
        <position position="54"/>
    </location>
    <ligand>
        <name>Zn(2+)</name>
        <dbReference type="ChEBI" id="CHEBI:29105"/>
        <note>catalytic</note>
    </ligand>
</feature>
<gene>
    <name evidence="18" type="ORF">A8C75_02060</name>
</gene>
<dbReference type="PANTHER" id="PTHR38011:SF7">
    <property type="entry name" value="2,5-DIAMINO-6-RIBOSYLAMINO-4(3H)-PYRIMIDINONE 5'-PHOSPHATE REDUCTASE"/>
    <property type="match status" value="1"/>
</dbReference>
<evidence type="ECO:0000313" key="18">
    <source>
        <dbReference type="EMBL" id="ANG61367.1"/>
    </source>
</evidence>
<dbReference type="PROSITE" id="PS00903">
    <property type="entry name" value="CYT_DCMP_DEAMINASES_1"/>
    <property type="match status" value="1"/>
</dbReference>
<dbReference type="RefSeq" id="WP_067377404.1">
    <property type="nucleotide sequence ID" value="NZ_CP015839.1"/>
</dbReference>
<comment type="catalytic activity">
    <reaction evidence="13">
        <text>2,5-diamino-6-hydroxy-4-(5-phosphoribosylamino)-pyrimidine + H2O + H(+) = 5-amino-6-(5-phospho-D-ribosylamino)uracil + NH4(+)</text>
        <dbReference type="Rhea" id="RHEA:21868"/>
        <dbReference type="ChEBI" id="CHEBI:15377"/>
        <dbReference type="ChEBI" id="CHEBI:15378"/>
        <dbReference type="ChEBI" id="CHEBI:28938"/>
        <dbReference type="ChEBI" id="CHEBI:58453"/>
        <dbReference type="ChEBI" id="CHEBI:58614"/>
        <dbReference type="EC" id="3.5.4.26"/>
    </reaction>
</comment>
<evidence type="ECO:0000256" key="12">
    <source>
        <dbReference type="ARBA" id="ARBA00023268"/>
    </source>
</evidence>
<dbReference type="PIRSF" id="PIRSF006769">
    <property type="entry name" value="RibD"/>
    <property type="match status" value="1"/>
</dbReference>
<keyword evidence="6 13" id="KW-0686">Riboflavin biosynthesis</keyword>
<comment type="similarity">
    <text evidence="4 13">In the N-terminal section; belongs to the cytidine and deoxycytidylate deaminase family.</text>
</comment>
<dbReference type="GO" id="GO:0008835">
    <property type="term" value="F:diaminohydroxyphosphoribosylaminopyrimidine deaminase activity"/>
    <property type="evidence" value="ECO:0007669"/>
    <property type="project" value="UniProtKB-EC"/>
</dbReference>
<protein>
    <recommendedName>
        <fullName evidence="13">Riboflavin biosynthesis protein RibD</fullName>
    </recommendedName>
    <domain>
        <recommendedName>
            <fullName evidence="13">Diaminohydroxyphosphoribosylaminopyrimidine deaminase</fullName>
            <shortName evidence="13">DRAP deaminase</shortName>
            <ecNumber evidence="13">3.5.4.26</ecNumber>
        </recommendedName>
        <alternativeName>
            <fullName evidence="13">Riboflavin-specific deaminase</fullName>
        </alternativeName>
    </domain>
    <domain>
        <recommendedName>
            <fullName evidence="13">5-amino-6-(5-phosphoribosylamino)uracil reductase</fullName>
            <ecNumber evidence="13">1.1.1.193</ecNumber>
        </recommendedName>
        <alternativeName>
            <fullName evidence="13">HTP reductase</fullName>
        </alternativeName>
    </domain>
</protein>
<feature type="binding site" evidence="15">
    <location>
        <position position="307"/>
    </location>
    <ligand>
        <name>substrate</name>
    </ligand>
</feature>
<dbReference type="GO" id="GO:0009231">
    <property type="term" value="P:riboflavin biosynthetic process"/>
    <property type="evidence" value="ECO:0007669"/>
    <property type="project" value="UniProtKB-UniPathway"/>
</dbReference>
<dbReference type="EC" id="3.5.4.26" evidence="13"/>
<comment type="pathway">
    <text evidence="3 13">Cofactor biosynthesis; riboflavin biosynthesis; 5-amino-6-(D-ribitylamino)uracil from GTP: step 3/4.</text>
</comment>
<evidence type="ECO:0000256" key="3">
    <source>
        <dbReference type="ARBA" id="ARBA00004910"/>
    </source>
</evidence>
<dbReference type="SUPFAM" id="SSF53927">
    <property type="entry name" value="Cytidine deaminase-like"/>
    <property type="match status" value="1"/>
</dbReference>
<dbReference type="AlphaFoldDB" id="A0A1A9EU33"/>
<evidence type="ECO:0000256" key="16">
    <source>
        <dbReference type="PIRSR" id="PIRSR006769-3"/>
    </source>
</evidence>
<comment type="pathway">
    <text evidence="2 13">Cofactor biosynthesis; riboflavin biosynthesis; 5-amino-6-(D-ribitylamino)uracil from GTP: step 2/4.</text>
</comment>
<dbReference type="InterPro" id="IPR002125">
    <property type="entry name" value="CMP_dCMP_dom"/>
</dbReference>
<dbReference type="Proteomes" id="UP000078070">
    <property type="component" value="Chromosome"/>
</dbReference>
<feature type="binding site" evidence="15">
    <location>
        <begin position="309"/>
        <end position="315"/>
    </location>
    <ligand>
        <name>NADP(+)</name>
        <dbReference type="ChEBI" id="CHEBI:58349"/>
    </ligand>
</feature>
<dbReference type="Gene3D" id="3.40.140.10">
    <property type="entry name" value="Cytidine Deaminase, domain 2"/>
    <property type="match status" value="1"/>
</dbReference>
<reference evidence="18 19" key="2">
    <citation type="journal article" date="2018" name="Int. J. Syst. Evol. Microbiol.">
        <title>Marinobacterium aestuarii sp. nov., a benzene-degrading marine bacterium isolated from estuary sediment.</title>
        <authorList>
            <person name="Bae S.S."/>
            <person name="Jung J."/>
            <person name="Chung D."/>
            <person name="Baek K."/>
        </authorList>
    </citation>
    <scope>NUCLEOTIDE SEQUENCE [LARGE SCALE GENOMIC DNA]</scope>
    <source>
        <strain evidence="18 19">ST58-10</strain>
    </source>
</reference>
<keyword evidence="19" id="KW-1185">Reference proteome</keyword>
<dbReference type="FunFam" id="3.40.140.10:FF:000025">
    <property type="entry name" value="Riboflavin biosynthesis protein RibD"/>
    <property type="match status" value="1"/>
</dbReference>
<dbReference type="InterPro" id="IPR004794">
    <property type="entry name" value="Eubact_RibD"/>
</dbReference>
<evidence type="ECO:0000256" key="4">
    <source>
        <dbReference type="ARBA" id="ARBA00005259"/>
    </source>
</evidence>
<dbReference type="CDD" id="cd01284">
    <property type="entry name" value="Riboflavin_deaminase-reductase"/>
    <property type="match status" value="1"/>
</dbReference>
<feature type="binding site" evidence="15">
    <location>
        <position position="208"/>
    </location>
    <ligand>
        <name>substrate</name>
    </ligand>
</feature>
<keyword evidence="11 13" id="KW-0560">Oxidoreductase</keyword>
<feature type="binding site" evidence="15">
    <location>
        <position position="172"/>
    </location>
    <ligand>
        <name>substrate</name>
    </ligand>
</feature>
<accession>A0A1A9EU33</accession>
<reference evidence="19" key="1">
    <citation type="submission" date="2016-05" db="EMBL/GenBank/DDBJ databases">
        <authorList>
            <person name="Baek K."/>
            <person name="Yang S.-J."/>
        </authorList>
    </citation>
    <scope>NUCLEOTIDE SEQUENCE [LARGE SCALE GENOMIC DNA]</scope>
    <source>
        <strain evidence="19">ST58-10</strain>
    </source>
</reference>
<organism evidence="18 19">
    <name type="scientific">Marinobacterium aestuarii</name>
    <dbReference type="NCBI Taxonomy" id="1821621"/>
    <lineage>
        <taxon>Bacteria</taxon>
        <taxon>Pseudomonadati</taxon>
        <taxon>Pseudomonadota</taxon>
        <taxon>Gammaproteobacteria</taxon>
        <taxon>Oceanospirillales</taxon>
        <taxon>Oceanospirillaceae</taxon>
        <taxon>Marinobacterium</taxon>
    </lineage>
</organism>
<feature type="binding site" evidence="15">
    <location>
        <position position="174"/>
    </location>
    <ligand>
        <name>NADP(+)</name>
        <dbReference type="ChEBI" id="CHEBI:58349"/>
    </ligand>
</feature>
<evidence type="ECO:0000256" key="5">
    <source>
        <dbReference type="ARBA" id="ARBA00007417"/>
    </source>
</evidence>
<evidence type="ECO:0000256" key="8">
    <source>
        <dbReference type="ARBA" id="ARBA00022801"/>
    </source>
</evidence>
<evidence type="ECO:0000256" key="1">
    <source>
        <dbReference type="ARBA" id="ARBA00002151"/>
    </source>
</evidence>
<comment type="function">
    <text evidence="1 13">Converts 2,5-diamino-6-(ribosylamino)-4(3h)-pyrimidinone 5'-phosphate into 5-amino-6-(ribosylamino)-2,4(1h,3h)-pyrimidinedione 5'-phosphate.</text>
</comment>
<dbReference type="InterPro" id="IPR050765">
    <property type="entry name" value="Riboflavin_Biosynth_HTPR"/>
</dbReference>
<dbReference type="KEGG" id="mars:A8C75_02060"/>
<feature type="binding site" evidence="15">
    <location>
        <position position="211"/>
    </location>
    <ligand>
        <name>substrate</name>
    </ligand>
</feature>
<evidence type="ECO:0000256" key="14">
    <source>
        <dbReference type="PIRSR" id="PIRSR006769-1"/>
    </source>
</evidence>
<dbReference type="EC" id="1.1.1.193" evidence="13"/>
<evidence type="ECO:0000313" key="19">
    <source>
        <dbReference type="Proteomes" id="UP000078070"/>
    </source>
</evidence>
<evidence type="ECO:0000256" key="7">
    <source>
        <dbReference type="ARBA" id="ARBA00022723"/>
    </source>
</evidence>
<dbReference type="UniPathway" id="UPA00275">
    <property type="reaction ID" value="UER00401"/>
</dbReference>
<evidence type="ECO:0000256" key="9">
    <source>
        <dbReference type="ARBA" id="ARBA00022833"/>
    </source>
</evidence>
<evidence type="ECO:0000256" key="13">
    <source>
        <dbReference type="PIRNR" id="PIRNR006769"/>
    </source>
</evidence>
<dbReference type="GO" id="GO:0008270">
    <property type="term" value="F:zinc ion binding"/>
    <property type="evidence" value="ECO:0007669"/>
    <property type="project" value="InterPro"/>
</dbReference>
<evidence type="ECO:0000259" key="17">
    <source>
        <dbReference type="PROSITE" id="PS51747"/>
    </source>
</evidence>
<evidence type="ECO:0000256" key="15">
    <source>
        <dbReference type="PIRSR" id="PIRSR006769-2"/>
    </source>
</evidence>
<feature type="binding site" evidence="15">
    <location>
        <position position="188"/>
    </location>
    <ligand>
        <name>substrate</name>
    </ligand>
</feature>
<feature type="active site" description="Proton donor" evidence="14">
    <location>
        <position position="56"/>
    </location>
</feature>
<dbReference type="Pfam" id="PF01872">
    <property type="entry name" value="RibD_C"/>
    <property type="match status" value="1"/>
</dbReference>
<keyword evidence="12" id="KW-0511">Multifunctional enzyme</keyword>
<keyword evidence="7 13" id="KW-0479">Metal-binding</keyword>
<keyword evidence="8 13" id="KW-0378">Hydrolase</keyword>
<dbReference type="PROSITE" id="PS51747">
    <property type="entry name" value="CYT_DCMP_DEAMINASES_2"/>
    <property type="match status" value="1"/>
</dbReference>
<dbReference type="EMBL" id="CP015839">
    <property type="protein sequence ID" value="ANG61367.1"/>
    <property type="molecule type" value="Genomic_DNA"/>
</dbReference>
<dbReference type="InterPro" id="IPR016192">
    <property type="entry name" value="APOBEC/CMP_deaminase_Zn-bd"/>
</dbReference>
<feature type="binding site" evidence="15">
    <location>
        <position position="204"/>
    </location>
    <ligand>
        <name>NADP(+)</name>
        <dbReference type="ChEBI" id="CHEBI:58349"/>
    </ligand>
</feature>
<feature type="binding site" evidence="16">
    <location>
        <position position="79"/>
    </location>
    <ligand>
        <name>Zn(2+)</name>
        <dbReference type="ChEBI" id="CHEBI:29105"/>
        <note>catalytic</note>
    </ligand>
</feature>
<dbReference type="Pfam" id="PF00383">
    <property type="entry name" value="dCMP_cyt_deam_1"/>
    <property type="match status" value="1"/>
</dbReference>
<dbReference type="Gene3D" id="3.40.430.10">
    <property type="entry name" value="Dihydrofolate Reductase, subunit A"/>
    <property type="match status" value="1"/>
</dbReference>
<dbReference type="SUPFAM" id="SSF53597">
    <property type="entry name" value="Dihydrofolate reductase-like"/>
    <property type="match status" value="1"/>
</dbReference>
<keyword evidence="9 13" id="KW-0862">Zinc</keyword>
<keyword evidence="10 13" id="KW-0521">NADP</keyword>
<evidence type="ECO:0000256" key="10">
    <source>
        <dbReference type="ARBA" id="ARBA00022857"/>
    </source>
</evidence>
<evidence type="ECO:0000256" key="2">
    <source>
        <dbReference type="ARBA" id="ARBA00004882"/>
    </source>
</evidence>
<dbReference type="InterPro" id="IPR024072">
    <property type="entry name" value="DHFR-like_dom_sf"/>
</dbReference>
<dbReference type="NCBIfam" id="TIGR00326">
    <property type="entry name" value="eubact_ribD"/>
    <property type="match status" value="1"/>
</dbReference>
<dbReference type="GO" id="GO:0008703">
    <property type="term" value="F:5-amino-6-(5-phosphoribosylamino)uracil reductase activity"/>
    <property type="evidence" value="ECO:0007669"/>
    <property type="project" value="UniProtKB-EC"/>
</dbReference>
<dbReference type="STRING" id="1821621.A8C75_02060"/>
<dbReference type="GO" id="GO:0050661">
    <property type="term" value="F:NADP binding"/>
    <property type="evidence" value="ECO:0007669"/>
    <property type="project" value="InterPro"/>
</dbReference>
<sequence>MRWSSQDHAWMARAIRLAREGLFSTDPNPRVGCVLVQGDALVGEGYHQRAGEGHAEVNALRMAGERARGCTAYVTLEPCSHQGRTPPCADALVRAGVTRVVAAMVDPNPQVAGRGLERLRSVGISADSGLLEAEARSLNPGFIRRMETGRPWVRLKLAMSLDGRTAMACGESQWITGSAARADVQRLRARSSAILTGVDSIVLDDSSLTVRPAEAGFSAEETAAIGERQPLRLVLDSRLRMSPSARILDQPGRTLVVTCQSGTQAEAAALVARGAELLCLPGADGRVDLAALLDWLGAQQCNELLVETGATLAGALVAAQLVDEIVVYMAPKLLGSGARPLLELPFERMAQQIPLQVEEMRQLGADIRFTLKPQYPQSTQEQL</sequence>
<dbReference type="InterPro" id="IPR016193">
    <property type="entry name" value="Cytidine_deaminase-like"/>
</dbReference>
<evidence type="ECO:0000256" key="6">
    <source>
        <dbReference type="ARBA" id="ARBA00022619"/>
    </source>
</evidence>
<dbReference type="InterPro" id="IPR011549">
    <property type="entry name" value="RibD_C"/>
</dbReference>
<proteinExistence type="inferred from homology"/>
<feature type="binding site" evidence="15">
    <location>
        <position position="158"/>
    </location>
    <ligand>
        <name>NADP(+)</name>
        <dbReference type="ChEBI" id="CHEBI:58349"/>
    </ligand>
</feature>
<feature type="binding site" evidence="16">
    <location>
        <position position="88"/>
    </location>
    <ligand>
        <name>Zn(2+)</name>
        <dbReference type="ChEBI" id="CHEBI:29105"/>
        <note>catalytic</note>
    </ligand>
</feature>
<dbReference type="InterPro" id="IPR002734">
    <property type="entry name" value="RibDG_C"/>
</dbReference>
<feature type="binding site" evidence="15">
    <location>
        <position position="237"/>
    </location>
    <ligand>
        <name>NADP(+)</name>
        <dbReference type="ChEBI" id="CHEBI:58349"/>
    </ligand>
</feature>
<name>A0A1A9EU33_9GAMM</name>